<keyword evidence="3" id="KW-1185">Reference proteome</keyword>
<dbReference type="EMBL" id="JAHUTJ010038899">
    <property type="protein sequence ID" value="MED6279267.1"/>
    <property type="molecule type" value="Genomic_DNA"/>
</dbReference>
<organism evidence="2 3">
    <name type="scientific">Characodon lateralis</name>
    <dbReference type="NCBI Taxonomy" id="208331"/>
    <lineage>
        <taxon>Eukaryota</taxon>
        <taxon>Metazoa</taxon>
        <taxon>Chordata</taxon>
        <taxon>Craniata</taxon>
        <taxon>Vertebrata</taxon>
        <taxon>Euteleostomi</taxon>
        <taxon>Actinopterygii</taxon>
        <taxon>Neopterygii</taxon>
        <taxon>Teleostei</taxon>
        <taxon>Neoteleostei</taxon>
        <taxon>Acanthomorphata</taxon>
        <taxon>Ovalentaria</taxon>
        <taxon>Atherinomorphae</taxon>
        <taxon>Cyprinodontiformes</taxon>
        <taxon>Goodeidae</taxon>
        <taxon>Characodon</taxon>
    </lineage>
</organism>
<name>A0ABU7DW46_9TELE</name>
<protein>
    <submittedName>
        <fullName evidence="2">Uncharacterized protein</fullName>
    </submittedName>
</protein>
<feature type="region of interest" description="Disordered" evidence="1">
    <location>
        <begin position="56"/>
        <end position="94"/>
    </location>
</feature>
<dbReference type="Proteomes" id="UP001352852">
    <property type="component" value="Unassembled WGS sequence"/>
</dbReference>
<gene>
    <name evidence="2" type="ORF">CHARACLAT_032764</name>
</gene>
<comment type="caution">
    <text evidence="2">The sequence shown here is derived from an EMBL/GenBank/DDBJ whole genome shotgun (WGS) entry which is preliminary data.</text>
</comment>
<accession>A0ABU7DW46</accession>
<evidence type="ECO:0000313" key="3">
    <source>
        <dbReference type="Proteomes" id="UP001352852"/>
    </source>
</evidence>
<feature type="region of interest" description="Disordered" evidence="1">
    <location>
        <begin position="1"/>
        <end position="22"/>
    </location>
</feature>
<feature type="compositionally biased region" description="Basic and acidic residues" evidence="1">
    <location>
        <begin position="1"/>
        <end position="10"/>
    </location>
</feature>
<evidence type="ECO:0000313" key="2">
    <source>
        <dbReference type="EMBL" id="MED6279267.1"/>
    </source>
</evidence>
<reference evidence="2 3" key="1">
    <citation type="submission" date="2021-06" db="EMBL/GenBank/DDBJ databases">
        <authorList>
            <person name="Palmer J.M."/>
        </authorList>
    </citation>
    <scope>NUCLEOTIDE SEQUENCE [LARGE SCALE GENOMIC DNA]</scope>
    <source>
        <strain evidence="2 3">CL_MEX2019</strain>
        <tissue evidence="2">Muscle</tissue>
    </source>
</reference>
<proteinExistence type="predicted"/>
<evidence type="ECO:0000256" key="1">
    <source>
        <dbReference type="SAM" id="MobiDB-lite"/>
    </source>
</evidence>
<sequence length="94" mass="10641">MVPNRSDSDLHAQATAEQRRNSVLLQHPVVAFPLEALLGEVLRADVAVLCWLEVAPPHRCDPLPTDIRTGQRKSDRIHDQKNDPQRQRTSDKTN</sequence>
<feature type="compositionally biased region" description="Basic and acidic residues" evidence="1">
    <location>
        <begin position="72"/>
        <end position="94"/>
    </location>
</feature>